<gene>
    <name evidence="1" type="ORF">Vadar_024186</name>
</gene>
<evidence type="ECO:0000313" key="1">
    <source>
        <dbReference type="EMBL" id="KAH7852380.1"/>
    </source>
</evidence>
<organism evidence="1 2">
    <name type="scientific">Vaccinium darrowii</name>
    <dbReference type="NCBI Taxonomy" id="229202"/>
    <lineage>
        <taxon>Eukaryota</taxon>
        <taxon>Viridiplantae</taxon>
        <taxon>Streptophyta</taxon>
        <taxon>Embryophyta</taxon>
        <taxon>Tracheophyta</taxon>
        <taxon>Spermatophyta</taxon>
        <taxon>Magnoliopsida</taxon>
        <taxon>eudicotyledons</taxon>
        <taxon>Gunneridae</taxon>
        <taxon>Pentapetalae</taxon>
        <taxon>asterids</taxon>
        <taxon>Ericales</taxon>
        <taxon>Ericaceae</taxon>
        <taxon>Vaccinioideae</taxon>
        <taxon>Vaccinieae</taxon>
        <taxon>Vaccinium</taxon>
    </lineage>
</organism>
<protein>
    <submittedName>
        <fullName evidence="1">Uncharacterized protein</fullName>
    </submittedName>
</protein>
<reference evidence="1 2" key="1">
    <citation type="journal article" date="2021" name="Hortic Res">
        <title>High-quality reference genome and annotation aids understanding of berry development for evergreen blueberry (Vaccinium darrowii).</title>
        <authorList>
            <person name="Yu J."/>
            <person name="Hulse-Kemp A.M."/>
            <person name="Babiker E."/>
            <person name="Staton M."/>
        </authorList>
    </citation>
    <scope>NUCLEOTIDE SEQUENCE [LARGE SCALE GENOMIC DNA]</scope>
    <source>
        <strain evidence="2">cv. NJ 8807/NJ 8810</strain>
        <tissue evidence="1">Young leaf</tissue>
    </source>
</reference>
<dbReference type="EMBL" id="CM037158">
    <property type="protein sequence ID" value="KAH7852380.1"/>
    <property type="molecule type" value="Genomic_DNA"/>
</dbReference>
<proteinExistence type="predicted"/>
<accession>A0ACB7YFX7</accession>
<evidence type="ECO:0000313" key="2">
    <source>
        <dbReference type="Proteomes" id="UP000828048"/>
    </source>
</evidence>
<sequence length="479" mass="51360">MSITDSGIQLPLLLFLLTPFCFDHGLMVVSVIGKTLEESSSCSGSGSGVVGGIRKLLHLQDKGSTSSSSSAVFNVKSFGAQANGHTDDTKAFMAAWKQACGFTGTVILLIPKGKYLIGPIKFTGPCTNVSSINVRMKVRFESFYASRSSLVYHLSLRFYASVAEEMSVQGYLKATTDLSRYGSSAGWVEFAWVDGLTLTGGGTFDGQGAKAWPYNKCTIDSSCQLLPINLKFVAMNKTVVRGIRSLNSKFFHIALVECNNFKGSQIKISAPANSPNTDGIHIERSSSVYFSRSLIGTGDDCISVGQGNSQVTVTSISCGPGHGISVGSLGRYPNEGDVKGLVVRNCNMTGTMNGIRIKTWPNSPGLSAATNMTFENIVMNNVTNPIIIDQAYCPFTSCASLAPSRVKLSDIYFRKIRGTSSSAVAVTLECSKGIPCQNIYLEDVHLDLLSSQEKKHVATSSCRNVRVKYIGTQIPPPCV</sequence>
<name>A0ACB7YFX7_9ERIC</name>
<dbReference type="Proteomes" id="UP000828048">
    <property type="component" value="Chromosome 8"/>
</dbReference>
<comment type="caution">
    <text evidence="1">The sequence shown here is derived from an EMBL/GenBank/DDBJ whole genome shotgun (WGS) entry which is preliminary data.</text>
</comment>
<keyword evidence="2" id="KW-1185">Reference proteome</keyword>